<name>A0A067PAC1_9AGAM</name>
<dbReference type="Gene3D" id="1.20.190.50">
    <property type="match status" value="1"/>
</dbReference>
<dbReference type="InParanoid" id="A0A067PAC1"/>
<keyword evidence="5 7" id="KW-0906">Nuclear pore complex</keyword>
<evidence type="ECO:0000256" key="1">
    <source>
        <dbReference type="ARBA" id="ARBA00022448"/>
    </source>
</evidence>
<protein>
    <recommendedName>
        <fullName evidence="7">Nuclear pore complex protein</fullName>
    </recommendedName>
</protein>
<keyword evidence="3" id="KW-0653">Protein transport</keyword>
<dbReference type="OrthoDB" id="3098at2759"/>
<dbReference type="InterPro" id="IPR007252">
    <property type="entry name" value="Nup84/Nup107"/>
</dbReference>
<keyword evidence="4 7" id="KW-0811">Translocation</keyword>
<keyword evidence="1 7" id="KW-0813">Transport</keyword>
<dbReference type="PANTHER" id="PTHR13003:SF2">
    <property type="entry name" value="NUCLEAR PORE COMPLEX PROTEIN NUP107"/>
    <property type="match status" value="1"/>
</dbReference>
<keyword evidence="9" id="KW-1185">Reference proteome</keyword>
<comment type="function">
    <text evidence="7">Functions as a component of the nuclear pore complex (NPC).</text>
</comment>
<comment type="subunit">
    <text evidence="7">Part of the nuclear pore complex (NPC).</text>
</comment>
<evidence type="ECO:0000256" key="2">
    <source>
        <dbReference type="ARBA" id="ARBA00022816"/>
    </source>
</evidence>
<dbReference type="Gene3D" id="1.10.3450.20">
    <property type="match status" value="1"/>
</dbReference>
<dbReference type="GO" id="GO:0017056">
    <property type="term" value="F:structural constituent of nuclear pore"/>
    <property type="evidence" value="ECO:0007669"/>
    <property type="project" value="UniProtKB-UniRule"/>
</dbReference>
<dbReference type="Pfam" id="PF04121">
    <property type="entry name" value="Nup84_Nup100"/>
    <property type="match status" value="1"/>
</dbReference>
<comment type="subcellular location">
    <subcellularLocation>
        <location evidence="7">Nucleus</location>
        <location evidence="7">Nuclear pore complex</location>
    </subcellularLocation>
    <subcellularLocation>
        <location evidence="7">Nucleus membrane</location>
    </subcellularLocation>
</comment>
<dbReference type="GO" id="GO:0031965">
    <property type="term" value="C:nuclear membrane"/>
    <property type="evidence" value="ECO:0007669"/>
    <property type="project" value="UniProtKB-SubCell"/>
</dbReference>
<dbReference type="HOGENOM" id="CLU_012944_0_0_1"/>
<evidence type="ECO:0000256" key="7">
    <source>
        <dbReference type="RuleBase" id="RU365072"/>
    </source>
</evidence>
<sequence>MSETLYASCAEVLSLCQSLKNDLAAILDPESGFAPRLRDICRQQLEDNEELGEQRLSLEEVEALRMESNTWGLLQAVMPARKTDPTPSPSPHTLLSQNPYTPTSTLAQAIMSSSPLLSELVVIREWLHETAPEPKHPEATTGYWKFTKYRVMQGLRMGRGGDGCVTEMDPDVGSRQEGKSLAGDDISYEKSLSQTLYAYVRAGRLDDAVELCRRAHQPWRAASIRGSLLFHWRAITDEQRDEDGMDEIDDGEGWRGNRRRKLWKSACTRAALNPTLSPQDRTLYASLSPSPSTSLILKSACKTWSDHLWAQISIMCEEKQSAEMSRLGATFWEDERSGVWEGGGGGWTKEEEEREEEEWEREVRGALEGLGGVGVIEGPPADHAFHISQLHIILDRTDALLESFAGGLKDGRYDVGSPEYPSMTRFFAHLCLFLQLIDVPVPPLAMQVILEAYLQVLESAGQRDLIALYAGALGDNAVERYAMFLSSLELDVDIGERKLALERAKEHGLDRERVGVGAAERSVERALEALPQNKGPLPSVIGFQSGPSDGELFLLRSIEWTTFFEGTFGFALEQANVILRYFLAAGRVQVAKMLLDALPPDLASITEPPEQATEYLGYRQFFNVWEMVERVVECQALEVQHMSKETRIAWLKDYKMLVEQAYEMIVKLLTTDWLVPDGEDLGDRRIRELVRIRQIYIPELIIRLHSMLFASRTKFPENLKRTLELANVVADSRYALYDDFTNQDGKRLGDYLGGVRAAVLGGLEGGGSDPFRVLNVL</sequence>
<accession>A0A067PAC1</accession>
<organism evidence="8 9">
    <name type="scientific">Jaapia argillacea MUCL 33604</name>
    <dbReference type="NCBI Taxonomy" id="933084"/>
    <lineage>
        <taxon>Eukaryota</taxon>
        <taxon>Fungi</taxon>
        <taxon>Dikarya</taxon>
        <taxon>Basidiomycota</taxon>
        <taxon>Agaricomycotina</taxon>
        <taxon>Agaricomycetes</taxon>
        <taxon>Agaricomycetidae</taxon>
        <taxon>Jaapiales</taxon>
        <taxon>Jaapiaceae</taxon>
        <taxon>Jaapia</taxon>
    </lineage>
</organism>
<dbReference type="GO" id="GO:0031080">
    <property type="term" value="C:nuclear pore outer ring"/>
    <property type="evidence" value="ECO:0007669"/>
    <property type="project" value="TreeGrafter"/>
</dbReference>
<evidence type="ECO:0000313" key="9">
    <source>
        <dbReference type="Proteomes" id="UP000027265"/>
    </source>
</evidence>
<evidence type="ECO:0000256" key="3">
    <source>
        <dbReference type="ARBA" id="ARBA00022927"/>
    </source>
</evidence>
<evidence type="ECO:0000256" key="4">
    <source>
        <dbReference type="ARBA" id="ARBA00023010"/>
    </source>
</evidence>
<dbReference type="FunCoup" id="A0A067PAC1">
    <property type="interactions" value="600"/>
</dbReference>
<dbReference type="Proteomes" id="UP000027265">
    <property type="component" value="Unassembled WGS sequence"/>
</dbReference>
<keyword evidence="7" id="KW-0472">Membrane</keyword>
<dbReference type="STRING" id="933084.A0A067PAC1"/>
<dbReference type="AlphaFoldDB" id="A0A067PAC1"/>
<dbReference type="GO" id="GO:0006406">
    <property type="term" value="P:mRNA export from nucleus"/>
    <property type="evidence" value="ECO:0007669"/>
    <property type="project" value="TreeGrafter"/>
</dbReference>
<keyword evidence="6 7" id="KW-0539">Nucleus</keyword>
<reference evidence="9" key="1">
    <citation type="journal article" date="2014" name="Proc. Natl. Acad. Sci. U.S.A.">
        <title>Extensive sampling of basidiomycete genomes demonstrates inadequacy of the white-rot/brown-rot paradigm for wood decay fungi.</title>
        <authorList>
            <person name="Riley R."/>
            <person name="Salamov A.A."/>
            <person name="Brown D.W."/>
            <person name="Nagy L.G."/>
            <person name="Floudas D."/>
            <person name="Held B.W."/>
            <person name="Levasseur A."/>
            <person name="Lombard V."/>
            <person name="Morin E."/>
            <person name="Otillar R."/>
            <person name="Lindquist E.A."/>
            <person name="Sun H."/>
            <person name="LaButti K.M."/>
            <person name="Schmutz J."/>
            <person name="Jabbour D."/>
            <person name="Luo H."/>
            <person name="Baker S.E."/>
            <person name="Pisabarro A.G."/>
            <person name="Walton J.D."/>
            <person name="Blanchette R.A."/>
            <person name="Henrissat B."/>
            <person name="Martin F."/>
            <person name="Cullen D."/>
            <person name="Hibbett D.S."/>
            <person name="Grigoriev I.V."/>
        </authorList>
    </citation>
    <scope>NUCLEOTIDE SEQUENCE [LARGE SCALE GENOMIC DNA]</scope>
    <source>
        <strain evidence="9">MUCL 33604</strain>
    </source>
</reference>
<evidence type="ECO:0000256" key="5">
    <source>
        <dbReference type="ARBA" id="ARBA00023132"/>
    </source>
</evidence>
<proteinExistence type="inferred from homology"/>
<dbReference type="GO" id="GO:0000973">
    <property type="term" value="P:post-transcriptional tethering of RNA polymerase II gene DNA at nuclear periphery"/>
    <property type="evidence" value="ECO:0007669"/>
    <property type="project" value="TreeGrafter"/>
</dbReference>
<evidence type="ECO:0000256" key="6">
    <source>
        <dbReference type="ARBA" id="ARBA00023242"/>
    </source>
</evidence>
<evidence type="ECO:0000313" key="8">
    <source>
        <dbReference type="EMBL" id="KDQ51734.1"/>
    </source>
</evidence>
<keyword evidence="2" id="KW-0509">mRNA transport</keyword>
<dbReference type="GO" id="GO:0006606">
    <property type="term" value="P:protein import into nucleus"/>
    <property type="evidence" value="ECO:0007669"/>
    <property type="project" value="TreeGrafter"/>
</dbReference>
<gene>
    <name evidence="8" type="ORF">JAAARDRAFT_198815</name>
</gene>
<dbReference type="EMBL" id="KL197745">
    <property type="protein sequence ID" value="KDQ51734.1"/>
    <property type="molecule type" value="Genomic_DNA"/>
</dbReference>
<comment type="similarity">
    <text evidence="7">Belongs to the nucleoporin Nup84/Nup107 family.</text>
</comment>
<dbReference type="PANTHER" id="PTHR13003">
    <property type="entry name" value="NUP107-RELATED"/>
    <property type="match status" value="1"/>
</dbReference>